<reference evidence="1 2" key="1">
    <citation type="submission" date="2019-09" db="EMBL/GenBank/DDBJ databases">
        <authorList>
            <person name="Christie C.A."/>
            <person name="Diallo A.S."/>
            <person name="Dixon Z."/>
            <person name="McIntosh P.M."/>
            <person name="Murthy K.H."/>
            <person name="Rosen M.G."/>
            <person name="Simpson L.M."/>
            <person name="Koustas K."/>
            <person name="Fogarty M.P."/>
            <person name="Molloy S.D."/>
            <person name="Garlena R.A."/>
            <person name="Russell D.A."/>
            <person name="Pope W.H."/>
            <person name="Jacobs-Sera D."/>
            <person name="Hatfull G.F."/>
        </authorList>
    </citation>
    <scope>NUCLEOTIDE SEQUENCE [LARGE SCALE GENOMIC DNA]</scope>
</reference>
<sequence length="87" mass="10550">MSFPKNPLYPVGTRVRYLNSRGNEPYKYMTWTVTNIMILREKGGDPYRLYVVRGEWEENYLRNRRVRTRVRSTYRQCRASQLRKVSA</sequence>
<accession>A0A5Q2F135</accession>
<gene>
    <name evidence="1" type="primary">60</name>
    <name evidence="1" type="ORF">SEA_SIXAMA_60</name>
</gene>
<dbReference type="KEGG" id="vg:77924228"/>
<dbReference type="Proteomes" id="UP000400849">
    <property type="component" value="Segment"/>
</dbReference>
<dbReference type="RefSeq" id="YP_010648769.1">
    <property type="nucleotide sequence ID" value="NC_070762.1"/>
</dbReference>
<evidence type="ECO:0000313" key="2">
    <source>
        <dbReference type="Proteomes" id="UP000400849"/>
    </source>
</evidence>
<name>A0A5Q2F135_9CAUD</name>
<dbReference type="GeneID" id="77924228"/>
<organism evidence="1 2">
    <name type="scientific">Gordonia phage Sixama</name>
    <dbReference type="NCBI Taxonomy" id="2653271"/>
    <lineage>
        <taxon>Viruses</taxon>
        <taxon>Duplodnaviria</taxon>
        <taxon>Heunggongvirae</taxon>
        <taxon>Uroviricota</taxon>
        <taxon>Caudoviricetes</taxon>
        <taxon>Sixamavirus</taxon>
        <taxon>Sixamavirus sixama</taxon>
    </lineage>
</organism>
<keyword evidence="2" id="KW-1185">Reference proteome</keyword>
<evidence type="ECO:0000313" key="1">
    <source>
        <dbReference type="EMBL" id="QGF20239.1"/>
    </source>
</evidence>
<dbReference type="EMBL" id="MN484601">
    <property type="protein sequence ID" value="QGF20239.1"/>
    <property type="molecule type" value="Genomic_DNA"/>
</dbReference>
<proteinExistence type="predicted"/>
<protein>
    <submittedName>
        <fullName evidence="1">Uncharacterized protein</fullName>
    </submittedName>
</protein>